<name>A0A6V7SIM8_PLAVN</name>
<dbReference type="InterPro" id="IPR039741">
    <property type="entry name" value="UDP-sugar_pyrophosphorylase"/>
</dbReference>
<dbReference type="Proteomes" id="UP000515550">
    <property type="component" value="Chromosome PVBDA_12"/>
</dbReference>
<dbReference type="GO" id="GO:0006048">
    <property type="term" value="P:UDP-N-acetylglucosamine biosynthetic process"/>
    <property type="evidence" value="ECO:0007669"/>
    <property type="project" value="TreeGrafter"/>
</dbReference>
<gene>
    <name evidence="1" type="ORF">PVBDA_1203450</name>
</gene>
<accession>A0A6V7SIM8</accession>
<proteinExistence type="predicted"/>
<dbReference type="InterPro" id="IPR029044">
    <property type="entry name" value="Nucleotide-diphossugar_trans"/>
</dbReference>
<reference evidence="1 2" key="1">
    <citation type="submission" date="2020-08" db="EMBL/GenBank/DDBJ databases">
        <authorList>
            <person name="Ramaprasad A."/>
        </authorList>
    </citation>
    <scope>NUCLEOTIDE SEQUENCE [LARGE SCALE GENOMIC DNA]</scope>
</reference>
<dbReference type="PANTHER" id="PTHR11952">
    <property type="entry name" value="UDP- GLUCOSE PYROPHOSPHORYLASE"/>
    <property type="match status" value="1"/>
</dbReference>
<dbReference type="Gene3D" id="3.90.550.10">
    <property type="entry name" value="Spore Coat Polysaccharide Biosynthesis Protein SpsA, Chain A"/>
    <property type="match status" value="1"/>
</dbReference>
<dbReference type="AlphaFoldDB" id="A0A6V7SIM8"/>
<dbReference type="Gene3D" id="2.160.10.30">
    <property type="match status" value="1"/>
</dbReference>
<dbReference type="VEuPathDB" id="PlasmoDB:PVBDA_1203450"/>
<organism evidence="1 2">
    <name type="scientific">Plasmodium vinckei brucechwatti</name>
    <dbReference type="NCBI Taxonomy" id="119398"/>
    <lineage>
        <taxon>Eukaryota</taxon>
        <taxon>Sar</taxon>
        <taxon>Alveolata</taxon>
        <taxon>Apicomplexa</taxon>
        <taxon>Aconoidasida</taxon>
        <taxon>Haemosporida</taxon>
        <taxon>Plasmodiidae</taxon>
        <taxon>Plasmodium</taxon>
        <taxon>Plasmodium (Vinckeia)</taxon>
    </lineage>
</organism>
<dbReference type="PANTHER" id="PTHR11952:SF9">
    <property type="entry name" value="UDP-SUGAR PYROPHOSPHORYLASE"/>
    <property type="match status" value="1"/>
</dbReference>
<protein>
    <submittedName>
        <fullName evidence="1">UTP--glucose-1-phosphate uridylyltransferase, putative</fullName>
    </submittedName>
</protein>
<keyword evidence="1" id="KW-0548">Nucleotidyltransferase</keyword>
<keyword evidence="1" id="KW-0808">Transferase</keyword>
<dbReference type="SUPFAM" id="SSF53448">
    <property type="entry name" value="Nucleotide-diphospho-sugar transferases"/>
    <property type="match status" value="1"/>
</dbReference>
<sequence>MGKIYELIKKIDNPDVKKYIEYLIKADQTDLINHEGLNEENIFDIIKQIKEFENEYPGGLIKYVEKAKMLFKKSQNETDQYANYIIEHPDNIVKINFHLKDLLSQGNVDNKVPDIYSPKKSELNNYEKNIKKFELSHFNNNGHVADIKNKFKYLDKNATLPIDISLLENNKISDTINEKKCILNTTFDFDGDNFKKGKKHYKEFKEMDSKKCKTQCKNNEVEEDNIESNISSIEKYLYYEKIGLEYIDKVCFILLAGGLGERLNYNDIKLKLLTSIISEKSYIEYYCNYLKSFQDFIKKNKNKEIDIPFIIMLSDDTYESAIKFLEENNYFSLKKKQIYLLKQRNVLCFKNNKSHLDYIYKNNTFYLSKKPHGHGDIHTLIKKHIQLDDFIQKGYKYLYFFQDTNALAMKVLFAFLGVSIEKQLDMNFLAISRKPGEEIGTICKLTNSEKTIDVVNIEYNIFESILKNLSKKDVVDKDGCSLYSGNTNSLIFEIRKYNEILKKTNGIVPEYINPKYLDDTKQNFSSPARIECMMQDFVYLYFTKNSNQTEGKEEIQEKNGDENKNKNEYEYSNKVGVTELNRILCFSAVKNNRIIAKKKIQKNIHPECIYSAEADLYYSNCAFIELACTYNKKKNNLEKMGIQFMNGTPYIMPPKVLIEPQFAFTLTQLISKIKGDITIKNNSTLWIKSDAIVTNLYLDGALIIENTNKEPNNSPIILEENLFIKNQGFQIVEHLEKSKNISDNSDIRDYKLEKRAVLVISS</sequence>
<dbReference type="EMBL" id="LR865390">
    <property type="protein sequence ID" value="CAD2098967.1"/>
    <property type="molecule type" value="Genomic_DNA"/>
</dbReference>
<evidence type="ECO:0000313" key="1">
    <source>
        <dbReference type="EMBL" id="CAD2098967.1"/>
    </source>
</evidence>
<dbReference type="GO" id="GO:0003977">
    <property type="term" value="F:UDP-N-acetylglucosamine diphosphorylase activity"/>
    <property type="evidence" value="ECO:0007669"/>
    <property type="project" value="TreeGrafter"/>
</dbReference>
<evidence type="ECO:0000313" key="2">
    <source>
        <dbReference type="Proteomes" id="UP000515550"/>
    </source>
</evidence>